<feature type="domain" description="Sulphur oxidation protein SoxZ" evidence="2">
    <location>
        <begin position="195"/>
        <end position="273"/>
    </location>
</feature>
<reference evidence="4 5" key="1">
    <citation type="submission" date="2018-01" db="EMBL/GenBank/DDBJ databases">
        <title>Genomic Encyclopedia of Archaeal and Bacterial Type Strains, Phase II (KMG-II): from individual species to whole genera.</title>
        <authorList>
            <person name="Goeker M."/>
        </authorList>
    </citation>
    <scope>NUCLEOTIDE SEQUENCE [LARGE SCALE GENOMIC DNA]</scope>
    <source>
        <strain evidence="4 5">DSM 17023</strain>
    </source>
</reference>
<dbReference type="EMBL" id="PPCN01000019">
    <property type="protein sequence ID" value="POF27989.1"/>
    <property type="molecule type" value="Genomic_DNA"/>
</dbReference>
<dbReference type="InterPro" id="IPR014880">
    <property type="entry name" value="SoxZ_dom"/>
</dbReference>
<evidence type="ECO:0000313" key="5">
    <source>
        <dbReference type="Proteomes" id="UP000236959"/>
    </source>
</evidence>
<dbReference type="NCBIfam" id="TIGR04557">
    <property type="entry name" value="fuse_rel_SoxYZ"/>
    <property type="match status" value="1"/>
</dbReference>
<evidence type="ECO:0000259" key="3">
    <source>
        <dbReference type="Pfam" id="PF13501"/>
    </source>
</evidence>
<comment type="caution">
    <text evidence="4">The sequence shown here is derived from an EMBL/GenBank/DDBJ whole genome shotgun (WGS) entry which is preliminary data.</text>
</comment>
<accession>A0A2S3UKG8</accession>
<feature type="domain" description="Ig-like SoxY" evidence="3">
    <location>
        <begin position="40"/>
        <end position="150"/>
    </location>
</feature>
<dbReference type="InterPro" id="IPR038162">
    <property type="entry name" value="SoxY_sf"/>
</dbReference>
<dbReference type="Proteomes" id="UP000236959">
    <property type="component" value="Unassembled WGS sequence"/>
</dbReference>
<dbReference type="InterPro" id="IPR032711">
    <property type="entry name" value="SoxY"/>
</dbReference>
<dbReference type="Gene3D" id="2.60.40.10">
    <property type="entry name" value="Immunoglobulins"/>
    <property type="match status" value="1"/>
</dbReference>
<evidence type="ECO:0000256" key="1">
    <source>
        <dbReference type="SAM" id="SignalP"/>
    </source>
</evidence>
<dbReference type="InterPro" id="IPR014756">
    <property type="entry name" value="Ig_E-set"/>
</dbReference>
<organism evidence="4 5">
    <name type="scientific">Roseibium marinum</name>
    <dbReference type="NCBI Taxonomy" id="281252"/>
    <lineage>
        <taxon>Bacteria</taxon>
        <taxon>Pseudomonadati</taxon>
        <taxon>Pseudomonadota</taxon>
        <taxon>Alphaproteobacteria</taxon>
        <taxon>Hyphomicrobiales</taxon>
        <taxon>Stappiaceae</taxon>
        <taxon>Roseibium</taxon>
    </lineage>
</organism>
<dbReference type="Pfam" id="PF08770">
    <property type="entry name" value="SoxZ"/>
    <property type="match status" value="1"/>
</dbReference>
<protein>
    <submittedName>
        <fullName evidence="4">Sulfur-oxidizing protein SoxY</fullName>
    </submittedName>
</protein>
<dbReference type="Gene3D" id="2.60.40.2470">
    <property type="entry name" value="SoxY domain"/>
    <property type="match status" value="1"/>
</dbReference>
<feature type="chain" id="PRO_5015720379" evidence="1">
    <location>
        <begin position="31"/>
        <end position="281"/>
    </location>
</feature>
<dbReference type="OrthoDB" id="8538315at2"/>
<evidence type="ECO:0000259" key="2">
    <source>
        <dbReference type="Pfam" id="PF08770"/>
    </source>
</evidence>
<sequence>MSGNPAHRVNWPACLAAAVIAFLLPAPAAAIEANWPDLRSELYGGRFLAVSDEVISIDAPYRTDNDARTGVTVRLAAPEGHAFRELHLILDENPMPVSAQLTFARPLTAFEFAATMRFNGPTPVHAVAVLENGQLFVAETFVKTSGLGACSAPPGTDPDEALATLGQMELVIRPQTDSASLVRNLRAGRPNGLALDVKISHPSHSGMQRDQISLLYIPIRYVDTLDINLNGEPFATMTGSISLSENPQVTVSVPKGTRRVRAKLTDTDGTASEVERELADY</sequence>
<keyword evidence="1" id="KW-0732">Signal</keyword>
<dbReference type="AlphaFoldDB" id="A0A2S3UKG8"/>
<dbReference type="InterPro" id="IPR030831">
    <property type="entry name" value="Fuse-rel_SoxYZ"/>
</dbReference>
<proteinExistence type="predicted"/>
<dbReference type="SUPFAM" id="SSF81296">
    <property type="entry name" value="E set domains"/>
    <property type="match status" value="1"/>
</dbReference>
<dbReference type="InterPro" id="IPR013783">
    <property type="entry name" value="Ig-like_fold"/>
</dbReference>
<gene>
    <name evidence="4" type="ORF">CLV41_11970</name>
</gene>
<keyword evidence="5" id="KW-1185">Reference proteome</keyword>
<dbReference type="Pfam" id="PF13501">
    <property type="entry name" value="SoxY"/>
    <property type="match status" value="1"/>
</dbReference>
<feature type="signal peptide" evidence="1">
    <location>
        <begin position="1"/>
        <end position="30"/>
    </location>
</feature>
<evidence type="ECO:0000313" key="4">
    <source>
        <dbReference type="EMBL" id="POF27989.1"/>
    </source>
</evidence>
<name>A0A2S3UKG8_9HYPH</name>
<dbReference type="RefSeq" id="WP_103225443.1">
    <property type="nucleotide sequence ID" value="NZ_PPCN01000019.1"/>
</dbReference>